<keyword evidence="7" id="KW-0492">Microsome</keyword>
<evidence type="ECO:0000256" key="10">
    <source>
        <dbReference type="ARBA" id="ARBA00023002"/>
    </source>
</evidence>
<keyword evidence="12 13" id="KW-0472">Membrane</keyword>
<keyword evidence="16" id="KW-1185">Reference proteome</keyword>
<proteinExistence type="inferred from homology"/>
<keyword evidence="10" id="KW-0560">Oxidoreductase</keyword>
<evidence type="ECO:0000256" key="3">
    <source>
        <dbReference type="ARBA" id="ARBA00007742"/>
    </source>
</evidence>
<keyword evidence="4 13" id="KW-0812">Transmembrane</keyword>
<dbReference type="PANTHER" id="PTHR10556:SF57">
    <property type="entry name" value="3-OXO-5-ALPHA-STEROID 4-DEHYDROGENASE 1"/>
    <property type="match status" value="1"/>
</dbReference>
<feature type="transmembrane region" description="Helical" evidence="13">
    <location>
        <begin position="162"/>
        <end position="179"/>
    </location>
</feature>
<gene>
    <name evidence="15" type="ORF">VaNZ11_014691</name>
</gene>
<comment type="subcellular location">
    <subcellularLocation>
        <location evidence="1">Endoplasmic reticulum membrane</location>
        <topology evidence="1">Multi-pass membrane protein</topology>
    </subcellularLocation>
    <subcellularLocation>
        <location evidence="2">Microsome membrane</location>
    </subcellularLocation>
</comment>
<evidence type="ECO:0000256" key="13">
    <source>
        <dbReference type="SAM" id="Phobius"/>
    </source>
</evidence>
<dbReference type="InterPro" id="IPR039357">
    <property type="entry name" value="SRD5A/TECR"/>
</dbReference>
<evidence type="ECO:0000256" key="1">
    <source>
        <dbReference type="ARBA" id="ARBA00004477"/>
    </source>
</evidence>
<comment type="caution">
    <text evidence="15">The sequence shown here is derived from an EMBL/GenBank/DDBJ whole genome shotgun (WGS) entry which is preliminary data.</text>
</comment>
<protein>
    <recommendedName>
        <fullName evidence="14">3-oxo-5-alpha-steroid 4-dehydrogenase C-terminal domain-containing protein</fullName>
    </recommendedName>
</protein>
<dbReference type="InterPro" id="IPR001104">
    <property type="entry name" value="3-oxo-5_a-steroid_4-DH_C"/>
</dbReference>
<sequence>MTSRDILFGKHGVDATIEAWYQLATWTMVCTAFPVFLALISGISAPYGRYSRAGWGFFINPRLAWMTQELPALFAFTYFILFFGRPGILEQPFSSRSVLAAAFCAHYSYRALAYPRMIRGGKPTPLSVWAMSLMFCVWNGFLQGWTFARHMPNDIPVWRPRIAAGLMLWLFGFVNVMRADSILTNLRKPGETCYKIPSGGMFEYVSAGNYTSEILEWTGFALAAGNLPAFAFAFFTFCNLAPRGHHHHLWYLGKFKDVYPKQRKAVMPYIW</sequence>
<feature type="domain" description="3-oxo-5-alpha-steroid 4-dehydrogenase C-terminal" evidence="14">
    <location>
        <begin position="123"/>
        <end position="271"/>
    </location>
</feature>
<evidence type="ECO:0000256" key="2">
    <source>
        <dbReference type="ARBA" id="ARBA00004524"/>
    </source>
</evidence>
<keyword evidence="8" id="KW-0521">NADP</keyword>
<keyword evidence="9 13" id="KW-1133">Transmembrane helix</keyword>
<feature type="transmembrane region" description="Helical" evidence="13">
    <location>
        <begin position="20"/>
        <end position="43"/>
    </location>
</feature>
<keyword evidence="6" id="KW-0256">Endoplasmic reticulum</keyword>
<evidence type="ECO:0000256" key="7">
    <source>
        <dbReference type="ARBA" id="ARBA00022848"/>
    </source>
</evidence>
<keyword evidence="5" id="KW-0221">Differentiation</keyword>
<dbReference type="PANTHER" id="PTHR10556">
    <property type="entry name" value="3-OXO-5-ALPHA-STEROID 4-DEHYDROGENASE"/>
    <property type="match status" value="1"/>
</dbReference>
<keyword evidence="11" id="KW-0443">Lipid metabolism</keyword>
<evidence type="ECO:0000313" key="16">
    <source>
        <dbReference type="Proteomes" id="UP001165090"/>
    </source>
</evidence>
<organism evidence="15 16">
    <name type="scientific">Volvox africanus</name>
    <dbReference type="NCBI Taxonomy" id="51714"/>
    <lineage>
        <taxon>Eukaryota</taxon>
        <taxon>Viridiplantae</taxon>
        <taxon>Chlorophyta</taxon>
        <taxon>core chlorophytes</taxon>
        <taxon>Chlorophyceae</taxon>
        <taxon>CS clade</taxon>
        <taxon>Chlamydomonadales</taxon>
        <taxon>Volvocaceae</taxon>
        <taxon>Volvox</taxon>
    </lineage>
</organism>
<evidence type="ECO:0000256" key="11">
    <source>
        <dbReference type="ARBA" id="ARBA00023098"/>
    </source>
</evidence>
<evidence type="ECO:0000256" key="4">
    <source>
        <dbReference type="ARBA" id="ARBA00022692"/>
    </source>
</evidence>
<feature type="transmembrane region" description="Helical" evidence="13">
    <location>
        <begin position="63"/>
        <end position="81"/>
    </location>
</feature>
<evidence type="ECO:0000256" key="9">
    <source>
        <dbReference type="ARBA" id="ARBA00022989"/>
    </source>
</evidence>
<feature type="transmembrane region" description="Helical" evidence="13">
    <location>
        <begin position="124"/>
        <end position="142"/>
    </location>
</feature>
<evidence type="ECO:0000259" key="14">
    <source>
        <dbReference type="Pfam" id="PF02544"/>
    </source>
</evidence>
<dbReference type="Proteomes" id="UP001165090">
    <property type="component" value="Unassembled WGS sequence"/>
</dbReference>
<evidence type="ECO:0000256" key="5">
    <source>
        <dbReference type="ARBA" id="ARBA00022782"/>
    </source>
</evidence>
<comment type="similarity">
    <text evidence="3">Belongs to the steroid 5-alpha reductase family.</text>
</comment>
<evidence type="ECO:0000313" key="15">
    <source>
        <dbReference type="EMBL" id="GLI69951.1"/>
    </source>
</evidence>
<dbReference type="PROSITE" id="PS50244">
    <property type="entry name" value="S5A_REDUCTASE"/>
    <property type="match status" value="1"/>
</dbReference>
<name>A0ABQ5SLA3_9CHLO</name>
<reference evidence="15 16" key="1">
    <citation type="journal article" date="2023" name="IScience">
        <title>Expanded male sex-determining region conserved during the evolution of homothallism in the green alga Volvox.</title>
        <authorList>
            <person name="Yamamoto K."/>
            <person name="Matsuzaki R."/>
            <person name="Mahakham W."/>
            <person name="Heman W."/>
            <person name="Sekimoto H."/>
            <person name="Kawachi M."/>
            <person name="Minakuchi Y."/>
            <person name="Toyoda A."/>
            <person name="Nozaki H."/>
        </authorList>
    </citation>
    <scope>NUCLEOTIDE SEQUENCE [LARGE SCALE GENOMIC DNA]</scope>
    <source>
        <strain evidence="15 16">NIES-4468</strain>
    </source>
</reference>
<evidence type="ECO:0000256" key="8">
    <source>
        <dbReference type="ARBA" id="ARBA00022857"/>
    </source>
</evidence>
<dbReference type="EMBL" id="BSDZ01000089">
    <property type="protein sequence ID" value="GLI69951.1"/>
    <property type="molecule type" value="Genomic_DNA"/>
</dbReference>
<accession>A0ABQ5SLA3</accession>
<evidence type="ECO:0000256" key="6">
    <source>
        <dbReference type="ARBA" id="ARBA00022824"/>
    </source>
</evidence>
<dbReference type="Pfam" id="PF02544">
    <property type="entry name" value="Steroid_dh"/>
    <property type="match status" value="1"/>
</dbReference>
<evidence type="ECO:0000256" key="12">
    <source>
        <dbReference type="ARBA" id="ARBA00023136"/>
    </source>
</evidence>